<proteinExistence type="predicted"/>
<accession>A0A0F9N5M2</accession>
<dbReference type="EMBL" id="LAZR01004603">
    <property type="protein sequence ID" value="KKN07142.1"/>
    <property type="molecule type" value="Genomic_DNA"/>
</dbReference>
<protein>
    <submittedName>
        <fullName evidence="1">Uncharacterized protein</fullName>
    </submittedName>
</protein>
<reference evidence="1" key="1">
    <citation type="journal article" date="2015" name="Nature">
        <title>Complex archaea that bridge the gap between prokaryotes and eukaryotes.</title>
        <authorList>
            <person name="Spang A."/>
            <person name="Saw J.H."/>
            <person name="Jorgensen S.L."/>
            <person name="Zaremba-Niedzwiedzka K."/>
            <person name="Martijn J."/>
            <person name="Lind A.E."/>
            <person name="van Eijk R."/>
            <person name="Schleper C."/>
            <person name="Guy L."/>
            <person name="Ettema T.J."/>
        </authorList>
    </citation>
    <scope>NUCLEOTIDE SEQUENCE</scope>
</reference>
<organism evidence="1">
    <name type="scientific">marine sediment metagenome</name>
    <dbReference type="NCBI Taxonomy" id="412755"/>
    <lineage>
        <taxon>unclassified sequences</taxon>
        <taxon>metagenomes</taxon>
        <taxon>ecological metagenomes</taxon>
    </lineage>
</organism>
<gene>
    <name evidence="1" type="ORF">LCGC14_1070260</name>
</gene>
<comment type="caution">
    <text evidence="1">The sequence shown here is derived from an EMBL/GenBank/DDBJ whole genome shotgun (WGS) entry which is preliminary data.</text>
</comment>
<dbReference type="AlphaFoldDB" id="A0A0F9N5M2"/>
<sequence length="79" mass="9381">MGLRKMKKNNVYYVTSASKVYISCMPLIVVAENIKQARENFNKKVKPENWPDVRPKFRKVDTIHKNRMKYGVYLPSNYL</sequence>
<name>A0A0F9N5M2_9ZZZZ</name>
<evidence type="ECO:0000313" key="1">
    <source>
        <dbReference type="EMBL" id="KKN07142.1"/>
    </source>
</evidence>